<reference evidence="2" key="1">
    <citation type="submission" date="2023-10" db="EMBL/GenBank/DDBJ databases">
        <authorList>
            <person name="Chen Y."/>
            <person name="Shah S."/>
            <person name="Dougan E. K."/>
            <person name="Thang M."/>
            <person name="Chan C."/>
        </authorList>
    </citation>
    <scope>NUCLEOTIDE SEQUENCE [LARGE SCALE GENOMIC DNA]</scope>
</reference>
<name>A0ABN9V5U4_9DINO</name>
<keyword evidence="3" id="KW-1185">Reference proteome</keyword>
<feature type="compositionally biased region" description="Basic and acidic residues" evidence="1">
    <location>
        <begin position="47"/>
        <end position="61"/>
    </location>
</feature>
<feature type="region of interest" description="Disordered" evidence="1">
    <location>
        <begin position="1"/>
        <end position="115"/>
    </location>
</feature>
<evidence type="ECO:0000313" key="2">
    <source>
        <dbReference type="EMBL" id="CAK0867922.1"/>
    </source>
</evidence>
<evidence type="ECO:0000313" key="3">
    <source>
        <dbReference type="Proteomes" id="UP001189429"/>
    </source>
</evidence>
<protein>
    <submittedName>
        <fullName evidence="2">Uncharacterized protein</fullName>
    </submittedName>
</protein>
<evidence type="ECO:0000256" key="1">
    <source>
        <dbReference type="SAM" id="MobiDB-lite"/>
    </source>
</evidence>
<comment type="caution">
    <text evidence="2">The sequence shown here is derived from an EMBL/GenBank/DDBJ whole genome shotgun (WGS) entry which is preliminary data.</text>
</comment>
<feature type="compositionally biased region" description="Basic and acidic residues" evidence="1">
    <location>
        <begin position="150"/>
        <end position="164"/>
    </location>
</feature>
<sequence>PQGSRQGRGRSSPGARADAPTRGRGAGREAARAPRAHRAGRGASPGGEKREGGEGRGAREGGEEEVEDQEAALDAVASAIKIPGRGPSAPAPLYTQDSGYKNIHGRTQGRRASVKNMMPLDGQTEEHSRAPFPGCVQDIQQARRTLGHPPRVDLDLLPRSDRTWQGDAKGSTQPAAHPWASATNGNDKY</sequence>
<organism evidence="2 3">
    <name type="scientific">Prorocentrum cordatum</name>
    <dbReference type="NCBI Taxonomy" id="2364126"/>
    <lineage>
        <taxon>Eukaryota</taxon>
        <taxon>Sar</taxon>
        <taxon>Alveolata</taxon>
        <taxon>Dinophyceae</taxon>
        <taxon>Prorocentrales</taxon>
        <taxon>Prorocentraceae</taxon>
        <taxon>Prorocentrum</taxon>
    </lineage>
</organism>
<dbReference type="Proteomes" id="UP001189429">
    <property type="component" value="Unassembled WGS sequence"/>
</dbReference>
<feature type="compositionally biased region" description="Acidic residues" evidence="1">
    <location>
        <begin position="62"/>
        <end position="71"/>
    </location>
</feature>
<gene>
    <name evidence="2" type="ORF">PCOR1329_LOCUS54737</name>
</gene>
<feature type="compositionally biased region" description="Low complexity" evidence="1">
    <location>
        <begin position="1"/>
        <end position="17"/>
    </location>
</feature>
<proteinExistence type="predicted"/>
<feature type="compositionally biased region" description="Basic residues" evidence="1">
    <location>
        <begin position="103"/>
        <end position="113"/>
    </location>
</feature>
<feature type="region of interest" description="Disordered" evidence="1">
    <location>
        <begin position="141"/>
        <end position="189"/>
    </location>
</feature>
<accession>A0ABN9V5U4</accession>
<dbReference type="EMBL" id="CAUYUJ010016694">
    <property type="protein sequence ID" value="CAK0867922.1"/>
    <property type="molecule type" value="Genomic_DNA"/>
</dbReference>
<feature type="non-terminal residue" evidence="2">
    <location>
        <position position="1"/>
    </location>
</feature>